<accession>A0ABV7CM82</accession>
<keyword evidence="7" id="KW-1185">Reference proteome</keyword>
<feature type="transmembrane region" description="Helical" evidence="4">
    <location>
        <begin position="36"/>
        <end position="56"/>
    </location>
</feature>
<dbReference type="CDD" id="cd16917">
    <property type="entry name" value="HATPase_UhpB-NarQ-NarX-like"/>
    <property type="match status" value="1"/>
</dbReference>
<gene>
    <name evidence="6" type="ORF">ACFOEE_13860</name>
</gene>
<dbReference type="InterPro" id="IPR011712">
    <property type="entry name" value="Sig_transdc_His_kin_sub3_dim/P"/>
</dbReference>
<dbReference type="Gene3D" id="3.30.565.10">
    <property type="entry name" value="Histidine kinase-like ATPase, C-terminal domain"/>
    <property type="match status" value="1"/>
</dbReference>
<evidence type="ECO:0000313" key="6">
    <source>
        <dbReference type="EMBL" id="MFC3033608.1"/>
    </source>
</evidence>
<comment type="caution">
    <text evidence="6">The sequence shown here is derived from an EMBL/GenBank/DDBJ whole genome shotgun (WGS) entry which is preliminary data.</text>
</comment>
<protein>
    <submittedName>
        <fullName evidence="6">Sensor histidine kinase</fullName>
    </submittedName>
</protein>
<feature type="domain" description="Signal transduction histidine kinase subgroup 3 dimerisation and phosphoacceptor" evidence="5">
    <location>
        <begin position="146"/>
        <end position="212"/>
    </location>
</feature>
<sequence length="331" mass="36586">MNWKSFSVVEVLLQLLCYLIFILLYGIALYRRGEQVLSVLLLMTLLCLAGSYLTYGTHSLYGFIAYFCGFSFNRSKGIALLLMLMVAIAVSAFVVVPIPSYYYWGPAFILSIGLFSFGMMEQRERIFRQKEAQSQQQLEQLAAIAERERIARDLHDMLGHSLSSIALKAELASKLMVAGQNQRAVNESVQVAELARALLSDVREAVTGLKRKGLVAEIEQLQQLLQAQQVTVELDLQPVTLNAKQETTLAMVVKEAGTNILRHSNASKVAIRLFSDGDKNHLQIADNGDDKQLTPGNGIQGIQARIAALNGACEVRYDQGVVVNVHIPLSV</sequence>
<reference evidence="7" key="1">
    <citation type="journal article" date="2019" name="Int. J. Syst. Evol. Microbiol.">
        <title>The Global Catalogue of Microorganisms (GCM) 10K type strain sequencing project: providing services to taxonomists for standard genome sequencing and annotation.</title>
        <authorList>
            <consortium name="The Broad Institute Genomics Platform"/>
            <consortium name="The Broad Institute Genome Sequencing Center for Infectious Disease"/>
            <person name="Wu L."/>
            <person name="Ma J."/>
        </authorList>
    </citation>
    <scope>NUCLEOTIDE SEQUENCE [LARGE SCALE GENOMIC DNA]</scope>
    <source>
        <strain evidence="7">KCTC 42730</strain>
    </source>
</reference>
<dbReference type="Proteomes" id="UP001595453">
    <property type="component" value="Unassembled WGS sequence"/>
</dbReference>
<keyword evidence="2 6" id="KW-0418">Kinase</keyword>
<feature type="transmembrane region" description="Helical" evidence="4">
    <location>
        <begin position="77"/>
        <end position="95"/>
    </location>
</feature>
<feature type="transmembrane region" description="Helical" evidence="4">
    <location>
        <begin position="12"/>
        <end position="30"/>
    </location>
</feature>
<evidence type="ECO:0000256" key="2">
    <source>
        <dbReference type="ARBA" id="ARBA00022777"/>
    </source>
</evidence>
<evidence type="ECO:0000256" key="3">
    <source>
        <dbReference type="ARBA" id="ARBA00023012"/>
    </source>
</evidence>
<dbReference type="InterPro" id="IPR036890">
    <property type="entry name" value="HATPase_C_sf"/>
</dbReference>
<dbReference type="InterPro" id="IPR050482">
    <property type="entry name" value="Sensor_HK_TwoCompSys"/>
</dbReference>
<evidence type="ECO:0000259" key="5">
    <source>
        <dbReference type="Pfam" id="PF07730"/>
    </source>
</evidence>
<proteinExistence type="predicted"/>
<dbReference type="RefSeq" id="WP_377125299.1">
    <property type="nucleotide sequence ID" value="NZ_JBHRSD010000023.1"/>
</dbReference>
<dbReference type="Pfam" id="PF07730">
    <property type="entry name" value="HisKA_3"/>
    <property type="match status" value="1"/>
</dbReference>
<keyword evidence="1" id="KW-0808">Transferase</keyword>
<evidence type="ECO:0000256" key="1">
    <source>
        <dbReference type="ARBA" id="ARBA00022679"/>
    </source>
</evidence>
<keyword evidence="4" id="KW-1133">Transmembrane helix</keyword>
<dbReference type="EMBL" id="JBHRSD010000023">
    <property type="protein sequence ID" value="MFC3033608.1"/>
    <property type="molecule type" value="Genomic_DNA"/>
</dbReference>
<keyword evidence="4" id="KW-0812">Transmembrane</keyword>
<keyword evidence="3" id="KW-0902">Two-component regulatory system</keyword>
<organism evidence="6 7">
    <name type="scientific">Pseudoalteromonas fenneropenaei</name>
    <dbReference type="NCBI Taxonomy" id="1737459"/>
    <lineage>
        <taxon>Bacteria</taxon>
        <taxon>Pseudomonadati</taxon>
        <taxon>Pseudomonadota</taxon>
        <taxon>Gammaproteobacteria</taxon>
        <taxon>Alteromonadales</taxon>
        <taxon>Pseudoalteromonadaceae</taxon>
        <taxon>Pseudoalteromonas</taxon>
    </lineage>
</organism>
<dbReference type="Gene3D" id="1.20.5.1930">
    <property type="match status" value="1"/>
</dbReference>
<evidence type="ECO:0000256" key="4">
    <source>
        <dbReference type="SAM" id="Phobius"/>
    </source>
</evidence>
<name>A0ABV7CM82_9GAMM</name>
<dbReference type="PANTHER" id="PTHR24421:SF63">
    <property type="entry name" value="SENSOR HISTIDINE KINASE DESK"/>
    <property type="match status" value="1"/>
</dbReference>
<keyword evidence="4" id="KW-0472">Membrane</keyword>
<dbReference type="GO" id="GO:0016301">
    <property type="term" value="F:kinase activity"/>
    <property type="evidence" value="ECO:0007669"/>
    <property type="project" value="UniProtKB-KW"/>
</dbReference>
<feature type="transmembrane region" description="Helical" evidence="4">
    <location>
        <begin position="101"/>
        <end position="120"/>
    </location>
</feature>
<dbReference type="PANTHER" id="PTHR24421">
    <property type="entry name" value="NITRATE/NITRITE SENSOR PROTEIN NARX-RELATED"/>
    <property type="match status" value="1"/>
</dbReference>
<evidence type="ECO:0000313" key="7">
    <source>
        <dbReference type="Proteomes" id="UP001595453"/>
    </source>
</evidence>
<dbReference type="SUPFAM" id="SSF55874">
    <property type="entry name" value="ATPase domain of HSP90 chaperone/DNA topoisomerase II/histidine kinase"/>
    <property type="match status" value="1"/>
</dbReference>